<accession>A0A941W1R8</accession>
<keyword evidence="1" id="KW-1133">Transmembrane helix</keyword>
<feature type="domain" description="HPP transmembrane region" evidence="2">
    <location>
        <begin position="10"/>
        <end position="158"/>
    </location>
</feature>
<dbReference type="EMBL" id="JAANXD010000044">
    <property type="protein sequence ID" value="MBS1258019.1"/>
    <property type="molecule type" value="Genomic_DNA"/>
</dbReference>
<feature type="transmembrane region" description="Helical" evidence="1">
    <location>
        <begin position="101"/>
        <end position="118"/>
    </location>
</feature>
<dbReference type="Pfam" id="PF04982">
    <property type="entry name" value="TM_HPP"/>
    <property type="match status" value="1"/>
</dbReference>
<dbReference type="InterPro" id="IPR007065">
    <property type="entry name" value="HPP"/>
</dbReference>
<comment type="caution">
    <text evidence="3">The sequence shown here is derived from an EMBL/GenBank/DDBJ whole genome shotgun (WGS) entry which is preliminary data.</text>
</comment>
<dbReference type="AlphaFoldDB" id="A0A941W1R8"/>
<evidence type="ECO:0000259" key="2">
    <source>
        <dbReference type="Pfam" id="PF04982"/>
    </source>
</evidence>
<keyword evidence="1" id="KW-0812">Transmembrane</keyword>
<evidence type="ECO:0000313" key="3">
    <source>
        <dbReference type="EMBL" id="MBS1258019.1"/>
    </source>
</evidence>
<dbReference type="PANTHER" id="PTHR33741:SF5">
    <property type="entry name" value="TRANSMEMBRANE PROTEIN DDB_G0269096-RELATED"/>
    <property type="match status" value="1"/>
</dbReference>
<name>A0A941W1R8_9BACT</name>
<sequence>MKILDEKFKQNITGYIFQCALATLTVFIVLMMLDVVENAVIIAALGSSTFIVFTMPEAQVSKPRIMIGGYIAGAVAGCLCHYLSLWSLMEWTSFFHESPHIVFGAMSVGLSIFLMVITDTEHPPAAGLALGLILNEWSVLTIVVVFVGIISLSVIKFILKPVLKNLL</sequence>
<feature type="transmembrane region" description="Helical" evidence="1">
    <location>
        <begin position="67"/>
        <end position="89"/>
    </location>
</feature>
<evidence type="ECO:0000313" key="4">
    <source>
        <dbReference type="Proteomes" id="UP000722750"/>
    </source>
</evidence>
<feature type="transmembrane region" description="Helical" evidence="1">
    <location>
        <begin position="139"/>
        <end position="159"/>
    </location>
</feature>
<protein>
    <recommendedName>
        <fullName evidence="2">HPP transmembrane region domain-containing protein</fullName>
    </recommendedName>
</protein>
<organism evidence="3 4">
    <name type="scientific">Candidatus Scalindua arabica</name>
    <dbReference type="NCBI Taxonomy" id="1127984"/>
    <lineage>
        <taxon>Bacteria</taxon>
        <taxon>Pseudomonadati</taxon>
        <taxon>Planctomycetota</taxon>
        <taxon>Candidatus Brocadiia</taxon>
        <taxon>Candidatus Brocadiales</taxon>
        <taxon>Candidatus Scalinduaceae</taxon>
        <taxon>Candidatus Scalindua</taxon>
    </lineage>
</organism>
<feature type="transmembrane region" description="Helical" evidence="1">
    <location>
        <begin position="39"/>
        <end position="55"/>
    </location>
</feature>
<dbReference type="Proteomes" id="UP000722750">
    <property type="component" value="Unassembled WGS sequence"/>
</dbReference>
<reference evidence="3" key="1">
    <citation type="journal article" date="2021" name="ISME J.">
        <title>Fine-scale metabolic discontinuity in a stratified prokaryote microbiome of a Red Sea deep halocline.</title>
        <authorList>
            <person name="Michoud G."/>
            <person name="Ngugi D.K."/>
            <person name="Barozzi A."/>
            <person name="Merlino G."/>
            <person name="Calleja M.L."/>
            <person name="Delgado-Huertas A."/>
            <person name="Moran X.A.G."/>
            <person name="Daffonchio D."/>
        </authorList>
    </citation>
    <scope>NUCLEOTIDE SEQUENCE</scope>
    <source>
        <strain evidence="3">SuakinDeep_MAG55_1</strain>
    </source>
</reference>
<keyword evidence="1" id="KW-0472">Membrane</keyword>
<gene>
    <name evidence="3" type="ORF">MAG551_01072</name>
</gene>
<dbReference type="PANTHER" id="PTHR33741">
    <property type="entry name" value="TRANSMEMBRANE PROTEIN DDB_G0269096-RELATED"/>
    <property type="match status" value="1"/>
</dbReference>
<proteinExistence type="predicted"/>
<evidence type="ECO:0000256" key="1">
    <source>
        <dbReference type="SAM" id="Phobius"/>
    </source>
</evidence>
<dbReference type="InterPro" id="IPR058581">
    <property type="entry name" value="TM_HPP"/>
</dbReference>
<feature type="transmembrane region" description="Helical" evidence="1">
    <location>
        <begin position="12"/>
        <end position="33"/>
    </location>
</feature>